<feature type="transmembrane region" description="Helical" evidence="1">
    <location>
        <begin position="747"/>
        <end position="767"/>
    </location>
</feature>
<keyword evidence="1" id="KW-1133">Transmembrane helix</keyword>
<dbReference type="EMBL" id="GL890927">
    <property type="protein sequence ID" value="EGJ32243.1"/>
    <property type="molecule type" value="Genomic_DNA"/>
</dbReference>
<feature type="domain" description="CHAT" evidence="3">
    <location>
        <begin position="223"/>
        <end position="347"/>
    </location>
</feature>
<organism evidence="4 5">
    <name type="scientific">Moorena producens 3L</name>
    <dbReference type="NCBI Taxonomy" id="489825"/>
    <lineage>
        <taxon>Bacteria</taxon>
        <taxon>Bacillati</taxon>
        <taxon>Cyanobacteriota</taxon>
        <taxon>Cyanophyceae</taxon>
        <taxon>Coleofasciculales</taxon>
        <taxon>Coleofasciculaceae</taxon>
        <taxon>Moorena</taxon>
    </lineage>
</organism>
<name>F4XT68_9CYAN</name>
<keyword evidence="1" id="KW-0472">Membrane</keyword>
<gene>
    <name evidence="4" type="ORF">LYNGBM3L_27790</name>
</gene>
<dbReference type="InterPro" id="IPR007890">
    <property type="entry name" value="CHASE2"/>
</dbReference>
<dbReference type="Pfam" id="PF05226">
    <property type="entry name" value="CHASE2"/>
    <property type="match status" value="1"/>
</dbReference>
<dbReference type="Proteomes" id="UP000003959">
    <property type="component" value="Unassembled WGS sequence"/>
</dbReference>
<keyword evidence="5" id="KW-1185">Reference proteome</keyword>
<feature type="domain" description="CHASE2" evidence="2">
    <location>
        <begin position="423"/>
        <end position="762"/>
    </location>
</feature>
<evidence type="ECO:0000259" key="2">
    <source>
        <dbReference type="Pfam" id="PF05226"/>
    </source>
</evidence>
<dbReference type="RefSeq" id="WP_008185265.1">
    <property type="nucleotide sequence ID" value="NZ_GL890927.1"/>
</dbReference>
<protein>
    <recommendedName>
        <fullName evidence="6">CHASE2 domain-containing protein</fullName>
    </recommendedName>
</protein>
<dbReference type="eggNOG" id="COG4252">
    <property type="taxonomic scope" value="Bacteria"/>
</dbReference>
<dbReference type="AlphaFoldDB" id="F4XT68"/>
<dbReference type="HOGENOM" id="CLU_338568_0_0_3"/>
<reference evidence="5" key="1">
    <citation type="journal article" date="2011" name="Proc. Natl. Acad. Sci. U.S.A.">
        <title>Genomic insights into the physiology and ecology of the marine filamentous cyanobacterium Lyngbya majuscula.</title>
        <authorList>
            <person name="Jones A.C."/>
            <person name="Monroe E.A."/>
            <person name="Podell S."/>
            <person name="Hess W.R."/>
            <person name="Klages S."/>
            <person name="Esquenazi E."/>
            <person name="Niessen S."/>
            <person name="Hoover H."/>
            <person name="Rothmann M."/>
            <person name="Lasken R.S."/>
            <person name="Yates J.R.III."/>
            <person name="Reinhardt R."/>
            <person name="Kube M."/>
            <person name="Burkart M.D."/>
            <person name="Allen E.E."/>
            <person name="Dorrestein P.C."/>
            <person name="Gerwick W.H."/>
            <person name="Gerwick L."/>
        </authorList>
    </citation>
    <scope>NUCLEOTIDE SEQUENCE [LARGE SCALE GENOMIC DNA]</scope>
    <source>
        <strain evidence="5">3L</strain>
    </source>
</reference>
<dbReference type="Pfam" id="PF12770">
    <property type="entry name" value="CHAT"/>
    <property type="match status" value="1"/>
</dbReference>
<evidence type="ECO:0008006" key="6">
    <source>
        <dbReference type="Google" id="ProtNLM"/>
    </source>
</evidence>
<proteinExistence type="predicted"/>
<dbReference type="OrthoDB" id="444941at2"/>
<evidence type="ECO:0000256" key="1">
    <source>
        <dbReference type="SAM" id="Phobius"/>
    </source>
</evidence>
<dbReference type="InterPro" id="IPR024983">
    <property type="entry name" value="CHAT_dom"/>
</dbReference>
<evidence type="ECO:0000313" key="4">
    <source>
        <dbReference type="EMBL" id="EGJ32243.1"/>
    </source>
</evidence>
<evidence type="ECO:0000259" key="3">
    <source>
        <dbReference type="Pfam" id="PF12770"/>
    </source>
</evidence>
<accession>F4XT68</accession>
<keyword evidence="1" id="KW-0812">Transmembrane</keyword>
<feature type="transmembrane region" description="Helical" evidence="1">
    <location>
        <begin position="788"/>
        <end position="807"/>
    </location>
</feature>
<sequence length="829" mass="93872">MKSKIFHLKVIKIKSGCNFELSWENGKTIAAIVDYPQDLDQGYQDWKYAYINCYKNLRGKVPKSGRLTLMKDPAGLLREAEARFLSIFHNWLRDGELYEIREEIAKAATDSSINRRYWVDILLTCNCPELTRLPWEAWEISTTTRTNLSGFGTIRIARVSNTIHAGISHDKIIPSIRRRARVLAILGDEKGLDFEEDRKALAHLSKLADIKFIGWQPGKDSTSLKQEIVKEIANPRGWDILFFAGHSNETACTGGELHIAPDASLGINEIQQSLQQGIANGLKFAIFNSCDGISIAESLIALGLPQVAVMAEPIHNQVAQVFIVQFLNSLAEYKDVHEALRDACAFLKDQQNLTYPSAYLIPTLFRHPQSVLFRLEPFGLGHSLRNWLPTKKEALWLSAWLTVSLIPDCQDLLLESRLLLQAGYRQVTQQVEWQANPSPVKSPVRLVQIDNKSLEQDKVKLVDGRYMDYGYLASILDKLVTSNASIIGFDYILDQDQQQPDNSKQLQQSVNEAIKNNTWLVWAAIEADHPADYQGVSDKIANLNQTMEGDITTYDWYVELPSNNCDKRCPFSYLLVLSYCLADQDSSATQLAMGLPQTQHSNQDFRTSVIDWVNDTKTQAHTQVAWLGRVKRPAIAYFLEWFQPIIDYSLPPEQVYQRISACELLGTCSEDALADDISLNQTIVIVASGGYQQAGIDQEGEDNHLLPLPVAFWRSSQGWQDWFDSKPSFTGGEAHSYIAHHLFSQHLVIPIPNALMILLTAVLGKGFRLIKQNSPEQQQWWFSNIDNAWLLYWLVYCLVSLQVYISLKVLLPTLMPLVVFSTYSVTKRE</sequence>
<evidence type="ECO:0000313" key="5">
    <source>
        <dbReference type="Proteomes" id="UP000003959"/>
    </source>
</evidence>